<sequence length="78" mass="8563">MRDVLVPAQPVVGAVLLDTATERVGTFEGAQGGRWYLRPVGGGTEWEADPSRVRPAGTMEHVRALVVEENRTRSAYRL</sequence>
<name>A0ABT2CNQ2_9ACTN</name>
<gene>
    <name evidence="1" type="ORF">NX801_26190</name>
</gene>
<organism evidence="1 2">
    <name type="scientific">Streptomyces pyxinae</name>
    <dbReference type="NCBI Taxonomy" id="2970734"/>
    <lineage>
        <taxon>Bacteria</taxon>
        <taxon>Bacillati</taxon>
        <taxon>Actinomycetota</taxon>
        <taxon>Actinomycetes</taxon>
        <taxon>Kitasatosporales</taxon>
        <taxon>Streptomycetaceae</taxon>
        <taxon>Streptomyces</taxon>
    </lineage>
</organism>
<protein>
    <recommendedName>
        <fullName evidence="3">Secreted protein</fullName>
    </recommendedName>
</protein>
<keyword evidence="2" id="KW-1185">Reference proteome</keyword>
<reference evidence="1" key="1">
    <citation type="submission" date="2022-08" db="EMBL/GenBank/DDBJ databases">
        <authorList>
            <person name="Somphong A."/>
            <person name="Phongsopitanun W."/>
        </authorList>
    </citation>
    <scope>NUCLEOTIDE SEQUENCE</scope>
    <source>
        <strain evidence="1">LP05-1</strain>
    </source>
</reference>
<evidence type="ECO:0008006" key="3">
    <source>
        <dbReference type="Google" id="ProtNLM"/>
    </source>
</evidence>
<proteinExistence type="predicted"/>
<dbReference type="Proteomes" id="UP001431313">
    <property type="component" value="Unassembled WGS sequence"/>
</dbReference>
<comment type="caution">
    <text evidence="1">The sequence shown here is derived from an EMBL/GenBank/DDBJ whole genome shotgun (WGS) entry which is preliminary data.</text>
</comment>
<evidence type="ECO:0000313" key="2">
    <source>
        <dbReference type="Proteomes" id="UP001431313"/>
    </source>
</evidence>
<dbReference type="EMBL" id="JANUGQ010000030">
    <property type="protein sequence ID" value="MCS0639070.1"/>
    <property type="molecule type" value="Genomic_DNA"/>
</dbReference>
<accession>A0ABT2CNQ2</accession>
<evidence type="ECO:0000313" key="1">
    <source>
        <dbReference type="EMBL" id="MCS0639070.1"/>
    </source>
</evidence>